<protein>
    <recommendedName>
        <fullName evidence="6">MFS transporter</fullName>
    </recommendedName>
</protein>
<dbReference type="GO" id="GO:0016020">
    <property type="term" value="C:membrane"/>
    <property type="evidence" value="ECO:0007669"/>
    <property type="project" value="UniProtKB-SubCell"/>
</dbReference>
<dbReference type="GO" id="GO:0022857">
    <property type="term" value="F:transmembrane transporter activity"/>
    <property type="evidence" value="ECO:0007669"/>
    <property type="project" value="InterPro"/>
</dbReference>
<feature type="transmembrane region" description="Helical" evidence="3">
    <location>
        <begin position="18"/>
        <end position="42"/>
    </location>
</feature>
<dbReference type="AlphaFoldDB" id="A0A8H3VEW6"/>
<feature type="compositionally biased region" description="Polar residues" evidence="2">
    <location>
        <begin position="150"/>
        <end position="162"/>
    </location>
</feature>
<reference evidence="4 5" key="1">
    <citation type="submission" date="2019-07" db="EMBL/GenBank/DDBJ databases">
        <title>Venturia inaequalis Genome Resource.</title>
        <authorList>
            <person name="Lichtner F.J."/>
        </authorList>
    </citation>
    <scope>NUCLEOTIDE SEQUENCE [LARGE SCALE GENOMIC DNA]</scope>
    <source>
        <strain evidence="4 5">DMI_063113</strain>
    </source>
</reference>
<dbReference type="Pfam" id="PF07690">
    <property type="entry name" value="MFS_1"/>
    <property type="match status" value="1"/>
</dbReference>
<evidence type="ECO:0000256" key="1">
    <source>
        <dbReference type="ARBA" id="ARBA00004141"/>
    </source>
</evidence>
<keyword evidence="3" id="KW-1133">Transmembrane helix</keyword>
<dbReference type="PANTHER" id="PTHR23524">
    <property type="entry name" value="TRANSPORTER, PUTATIVE (AFU_ORTHOLOGUE AFUA_8G04850)-RELATED"/>
    <property type="match status" value="1"/>
</dbReference>
<evidence type="ECO:0000313" key="4">
    <source>
        <dbReference type="EMBL" id="KAE9986496.1"/>
    </source>
</evidence>
<feature type="transmembrane region" description="Helical" evidence="3">
    <location>
        <begin position="197"/>
        <end position="217"/>
    </location>
</feature>
<dbReference type="EMBL" id="WNWR01000257">
    <property type="protein sequence ID" value="KAE9986496.1"/>
    <property type="molecule type" value="Genomic_DNA"/>
</dbReference>
<evidence type="ECO:0008006" key="6">
    <source>
        <dbReference type="Google" id="ProtNLM"/>
    </source>
</evidence>
<name>A0A8H3VEW6_VENIN</name>
<feature type="transmembrane region" description="Helical" evidence="3">
    <location>
        <begin position="82"/>
        <end position="103"/>
    </location>
</feature>
<feature type="region of interest" description="Disordered" evidence="2">
    <location>
        <begin position="143"/>
        <end position="162"/>
    </location>
</feature>
<sequence>MLSIALPFTATRLQASTYLLGVCLFSISFLVFLNSAVSFVITDRIGQKEKVGDAVGTLGFADELVALVACPVWGILSDRVGVRTVAVCGYLIVGVSLILFVQASNVYPQLLLGRLLFSVGGAATSTMVTAILPAMTYRRFAPMRNPPSPRTVNGSSHTQAPSISSELTITPARFRSRTPSAQGSQPLTTSEPSASQLAGIVGMLTGFGALVALLFFLRLPTRFQDHGISPSQAVADSFYVVGSVALAVAVGCFFGLRGLSGEEDKGWKRLLNRKQNIKPTEEGFLLDSPPPLPSYPRLLAASITLGIRDMNIGLGYVGGFVARASSVGISLFIPLFVNAYFIQSGRCPANPGSSPKSPGEIKENCARAYIVASIISGVSQLVALICAPIFGYLSSVYQTYNFPLLLASVAGVAGYATFGNVKSPDPQAEDGSYGIFFIAALLGISQIGAIVCSLGLLARGIEAEDDSTLFLSDGNGLVPAERNGHLDGGVSEGNETSHLLPSDPSLPSHLRDITGGASRSALKGSIAGVYSLAGGAGILLLTKVGGLMFDKVEPGSPFFLMAGFNAVLFAITLSCDVWTGLQHEKEESSLGRYEDLEGDLREAG</sequence>
<feature type="transmembrane region" description="Helical" evidence="3">
    <location>
        <begin position="115"/>
        <end position="137"/>
    </location>
</feature>
<feature type="transmembrane region" description="Helical" evidence="3">
    <location>
        <begin position="238"/>
        <end position="259"/>
    </location>
</feature>
<feature type="transmembrane region" description="Helical" evidence="3">
    <location>
        <begin position="320"/>
        <end position="341"/>
    </location>
</feature>
<accession>A0A8H3VEW6</accession>
<dbReference type="InterPro" id="IPR036259">
    <property type="entry name" value="MFS_trans_sf"/>
</dbReference>
<dbReference type="Gene3D" id="1.20.1250.20">
    <property type="entry name" value="MFS general substrate transporter like domains"/>
    <property type="match status" value="1"/>
</dbReference>
<comment type="caution">
    <text evidence="4">The sequence shown here is derived from an EMBL/GenBank/DDBJ whole genome shotgun (WGS) entry which is preliminary data.</text>
</comment>
<proteinExistence type="predicted"/>
<dbReference type="PANTHER" id="PTHR23524:SF1">
    <property type="entry name" value="MRH DOMAIN-CONTAINING PROTEIN-RELATED"/>
    <property type="match status" value="1"/>
</dbReference>
<dbReference type="InterPro" id="IPR011701">
    <property type="entry name" value="MFS"/>
</dbReference>
<keyword evidence="3" id="KW-0472">Membrane</keyword>
<feature type="transmembrane region" description="Helical" evidence="3">
    <location>
        <begin position="368"/>
        <end position="390"/>
    </location>
</feature>
<feature type="transmembrane region" description="Helical" evidence="3">
    <location>
        <begin position="433"/>
        <end position="458"/>
    </location>
</feature>
<evidence type="ECO:0000313" key="5">
    <source>
        <dbReference type="Proteomes" id="UP000490939"/>
    </source>
</evidence>
<evidence type="ECO:0000256" key="2">
    <source>
        <dbReference type="SAM" id="MobiDB-lite"/>
    </source>
</evidence>
<dbReference type="OrthoDB" id="18110at2759"/>
<gene>
    <name evidence="4" type="ORF">EG327_004280</name>
</gene>
<evidence type="ECO:0000256" key="3">
    <source>
        <dbReference type="SAM" id="Phobius"/>
    </source>
</evidence>
<dbReference type="Proteomes" id="UP000490939">
    <property type="component" value="Unassembled WGS sequence"/>
</dbReference>
<organism evidence="4 5">
    <name type="scientific">Venturia inaequalis</name>
    <name type="common">Apple scab fungus</name>
    <dbReference type="NCBI Taxonomy" id="5025"/>
    <lineage>
        <taxon>Eukaryota</taxon>
        <taxon>Fungi</taxon>
        <taxon>Dikarya</taxon>
        <taxon>Ascomycota</taxon>
        <taxon>Pezizomycotina</taxon>
        <taxon>Dothideomycetes</taxon>
        <taxon>Pleosporomycetidae</taxon>
        <taxon>Venturiales</taxon>
        <taxon>Venturiaceae</taxon>
        <taxon>Venturia</taxon>
    </lineage>
</organism>
<feature type="transmembrane region" description="Helical" evidence="3">
    <location>
        <begin position="527"/>
        <end position="546"/>
    </location>
</feature>
<keyword evidence="5" id="KW-1185">Reference proteome</keyword>
<feature type="transmembrane region" description="Helical" evidence="3">
    <location>
        <begin position="558"/>
        <end position="581"/>
    </location>
</feature>
<comment type="subcellular location">
    <subcellularLocation>
        <location evidence="1">Membrane</location>
        <topology evidence="1">Multi-pass membrane protein</topology>
    </subcellularLocation>
</comment>
<feature type="transmembrane region" description="Helical" evidence="3">
    <location>
        <begin position="54"/>
        <end position="76"/>
    </location>
</feature>
<keyword evidence="3" id="KW-0812">Transmembrane</keyword>
<dbReference type="SUPFAM" id="SSF103473">
    <property type="entry name" value="MFS general substrate transporter"/>
    <property type="match status" value="2"/>
</dbReference>